<gene>
    <name evidence="9 12" type="primary">trpF</name>
    <name evidence="11" type="ORF">B0181_10890</name>
    <name evidence="12" type="ORF">NCTC10293_00234</name>
</gene>
<dbReference type="GO" id="GO:0004640">
    <property type="term" value="F:phosphoribosylanthranilate isomerase activity"/>
    <property type="evidence" value="ECO:0007669"/>
    <property type="project" value="UniProtKB-UniRule"/>
</dbReference>
<evidence type="ECO:0000256" key="3">
    <source>
        <dbReference type="ARBA" id="ARBA00012572"/>
    </source>
</evidence>
<dbReference type="GO" id="GO:0000162">
    <property type="term" value="P:L-tryptophan biosynthetic process"/>
    <property type="evidence" value="ECO:0007669"/>
    <property type="project" value="UniProtKB-UniRule"/>
</dbReference>
<comment type="catalytic activity">
    <reaction evidence="1 9">
        <text>N-(5-phospho-beta-D-ribosyl)anthranilate = 1-(2-carboxyphenylamino)-1-deoxy-D-ribulose 5-phosphate</text>
        <dbReference type="Rhea" id="RHEA:21540"/>
        <dbReference type="ChEBI" id="CHEBI:18277"/>
        <dbReference type="ChEBI" id="CHEBI:58613"/>
        <dbReference type="EC" id="5.3.1.24"/>
    </reaction>
</comment>
<dbReference type="InterPro" id="IPR013785">
    <property type="entry name" value="Aldolase_TIM"/>
</dbReference>
<protein>
    <recommendedName>
        <fullName evidence="4 9">N-(5'-phosphoribosyl)anthranilate isomerase</fullName>
        <shortName evidence="9">PRAI</shortName>
        <ecNumber evidence="3 9">5.3.1.24</ecNumber>
    </recommendedName>
</protein>
<dbReference type="AlphaFoldDB" id="A0A1S9ZUQ3"/>
<proteinExistence type="inferred from homology"/>
<dbReference type="CDD" id="cd00405">
    <property type="entry name" value="PRAI"/>
    <property type="match status" value="1"/>
</dbReference>
<name>A0A1S9ZUQ3_9GAMM</name>
<keyword evidence="8 9" id="KW-0413">Isomerase</keyword>
<evidence type="ECO:0000313" key="11">
    <source>
        <dbReference type="EMBL" id="OOR87218.1"/>
    </source>
</evidence>
<evidence type="ECO:0000256" key="7">
    <source>
        <dbReference type="ARBA" id="ARBA00023141"/>
    </source>
</evidence>
<reference evidence="12 14" key="2">
    <citation type="submission" date="2018-06" db="EMBL/GenBank/DDBJ databases">
        <authorList>
            <consortium name="Pathogen Informatics"/>
            <person name="Doyle S."/>
        </authorList>
    </citation>
    <scope>NUCLEOTIDE SEQUENCE [LARGE SCALE GENOMIC DNA]</scope>
    <source>
        <strain evidence="12 14">NCTC10293</strain>
    </source>
</reference>
<dbReference type="PANTHER" id="PTHR42894:SF1">
    <property type="entry name" value="N-(5'-PHOSPHORIBOSYL)ANTHRANILATE ISOMERASE"/>
    <property type="match status" value="1"/>
</dbReference>
<keyword evidence="5 9" id="KW-0028">Amino-acid biosynthesis</keyword>
<dbReference type="InterPro" id="IPR011060">
    <property type="entry name" value="RibuloseP-bd_barrel"/>
</dbReference>
<comment type="pathway">
    <text evidence="2 9">Amino-acid biosynthesis; L-tryptophan biosynthesis; L-tryptophan from chorismate: step 3/5.</text>
</comment>
<reference evidence="11 13" key="1">
    <citation type="submission" date="2017-02" db="EMBL/GenBank/DDBJ databases">
        <title>Draft genome sequence of Moraxella caviae CCUG 355 type strain.</title>
        <authorList>
            <person name="Engstrom-Jakobsson H."/>
            <person name="Salva-Serra F."/>
            <person name="Thorell K."/>
            <person name="Gonzales-Siles L."/>
            <person name="Karlsson R."/>
            <person name="Boulund F."/>
            <person name="Engstrand L."/>
            <person name="Moore E."/>
        </authorList>
    </citation>
    <scope>NUCLEOTIDE SEQUENCE [LARGE SCALE GENOMIC DNA]</scope>
    <source>
        <strain evidence="11 13">CCUG 355</strain>
    </source>
</reference>
<evidence type="ECO:0000313" key="12">
    <source>
        <dbReference type="EMBL" id="STZ09919.1"/>
    </source>
</evidence>
<evidence type="ECO:0000256" key="2">
    <source>
        <dbReference type="ARBA" id="ARBA00004664"/>
    </source>
</evidence>
<evidence type="ECO:0000259" key="10">
    <source>
        <dbReference type="Pfam" id="PF00697"/>
    </source>
</evidence>
<dbReference type="Proteomes" id="UP000190435">
    <property type="component" value="Unassembled WGS sequence"/>
</dbReference>
<keyword evidence="7 9" id="KW-0057">Aromatic amino acid biosynthesis</keyword>
<evidence type="ECO:0000256" key="8">
    <source>
        <dbReference type="ARBA" id="ARBA00023235"/>
    </source>
</evidence>
<sequence>MAKVKFCGLTRIEDVRLAGELGADAMGLVFYDKSPRAVSIDVAKQLAAAAPAYMTVVALVVNMAQDVLENLASEVAFDVVQFHGDETADECRAMAQAVGKRWYKALRVQPSDTTESLLAKIDELKNAGAAAVLLDAYHPDKFGGTGEQFDWQKIPKNSPLPIILAGGLTSDNVAAAIAQTSVYAVDVSGGIELAKGVKCAQKMADFMKECEKEASKV</sequence>
<evidence type="ECO:0000256" key="1">
    <source>
        <dbReference type="ARBA" id="ARBA00001164"/>
    </source>
</evidence>
<dbReference type="UniPathway" id="UPA00035">
    <property type="reaction ID" value="UER00042"/>
</dbReference>
<dbReference type="OrthoDB" id="9796196at2"/>
<keyword evidence="6 9" id="KW-0822">Tryptophan biosynthesis</keyword>
<dbReference type="RefSeq" id="WP_078277509.1">
    <property type="nucleotide sequence ID" value="NZ_MUXU01000081.1"/>
</dbReference>
<keyword evidence="13" id="KW-1185">Reference proteome</keyword>
<comment type="similarity">
    <text evidence="9">Belongs to the TrpF family.</text>
</comment>
<dbReference type="NCBIfam" id="NF002298">
    <property type="entry name" value="PRK01222.1-4"/>
    <property type="match status" value="1"/>
</dbReference>
<evidence type="ECO:0000256" key="5">
    <source>
        <dbReference type="ARBA" id="ARBA00022605"/>
    </source>
</evidence>
<dbReference type="EC" id="5.3.1.24" evidence="3 9"/>
<evidence type="ECO:0000256" key="9">
    <source>
        <dbReference type="HAMAP-Rule" id="MF_00135"/>
    </source>
</evidence>
<accession>A0A1S9ZUQ3</accession>
<dbReference type="InterPro" id="IPR044643">
    <property type="entry name" value="TrpF_fam"/>
</dbReference>
<dbReference type="PANTHER" id="PTHR42894">
    <property type="entry name" value="N-(5'-PHOSPHORIBOSYL)ANTHRANILATE ISOMERASE"/>
    <property type="match status" value="1"/>
</dbReference>
<dbReference type="HAMAP" id="MF_00135">
    <property type="entry name" value="PRAI"/>
    <property type="match status" value="1"/>
</dbReference>
<evidence type="ECO:0000256" key="4">
    <source>
        <dbReference type="ARBA" id="ARBA00022272"/>
    </source>
</evidence>
<dbReference type="Proteomes" id="UP000255279">
    <property type="component" value="Unassembled WGS sequence"/>
</dbReference>
<dbReference type="InterPro" id="IPR001240">
    <property type="entry name" value="PRAI_dom"/>
</dbReference>
<evidence type="ECO:0000313" key="13">
    <source>
        <dbReference type="Proteomes" id="UP000190435"/>
    </source>
</evidence>
<organism evidence="11 13">
    <name type="scientific">Moraxella caviae</name>
    <dbReference type="NCBI Taxonomy" id="34060"/>
    <lineage>
        <taxon>Bacteria</taxon>
        <taxon>Pseudomonadati</taxon>
        <taxon>Pseudomonadota</taxon>
        <taxon>Gammaproteobacteria</taxon>
        <taxon>Moraxellales</taxon>
        <taxon>Moraxellaceae</taxon>
        <taxon>Moraxella</taxon>
    </lineage>
</organism>
<feature type="domain" description="N-(5'phosphoribosyl) anthranilate isomerase (PRAI)" evidence="10">
    <location>
        <begin position="5"/>
        <end position="208"/>
    </location>
</feature>
<dbReference type="Pfam" id="PF00697">
    <property type="entry name" value="PRAI"/>
    <property type="match status" value="1"/>
</dbReference>
<evidence type="ECO:0000256" key="6">
    <source>
        <dbReference type="ARBA" id="ARBA00022822"/>
    </source>
</evidence>
<dbReference type="EMBL" id="MUXU01000081">
    <property type="protein sequence ID" value="OOR87218.1"/>
    <property type="molecule type" value="Genomic_DNA"/>
</dbReference>
<dbReference type="EMBL" id="UGQE01000001">
    <property type="protein sequence ID" value="STZ09919.1"/>
    <property type="molecule type" value="Genomic_DNA"/>
</dbReference>
<dbReference type="STRING" id="34060.B0181_10890"/>
<evidence type="ECO:0000313" key="14">
    <source>
        <dbReference type="Proteomes" id="UP000255279"/>
    </source>
</evidence>
<dbReference type="Gene3D" id="3.20.20.70">
    <property type="entry name" value="Aldolase class I"/>
    <property type="match status" value="1"/>
</dbReference>
<dbReference type="SUPFAM" id="SSF51366">
    <property type="entry name" value="Ribulose-phoshate binding barrel"/>
    <property type="match status" value="1"/>
</dbReference>